<protein>
    <submittedName>
        <fullName evidence="7">AcrR family transcriptional regulator</fullName>
    </submittedName>
</protein>
<keyword evidence="8" id="KW-1185">Reference proteome</keyword>
<organism evidence="7 8">
    <name type="scientific">Symbiobacterium terraclitae</name>
    <dbReference type="NCBI Taxonomy" id="557451"/>
    <lineage>
        <taxon>Bacteria</taxon>
        <taxon>Bacillati</taxon>
        <taxon>Bacillota</taxon>
        <taxon>Clostridia</taxon>
        <taxon>Eubacteriales</taxon>
        <taxon>Symbiobacteriaceae</taxon>
        <taxon>Symbiobacterium</taxon>
    </lineage>
</organism>
<feature type="domain" description="HTH tetR-type" evidence="6">
    <location>
        <begin position="10"/>
        <end position="70"/>
    </location>
</feature>
<dbReference type="InterPro" id="IPR001647">
    <property type="entry name" value="HTH_TetR"/>
</dbReference>
<evidence type="ECO:0000313" key="7">
    <source>
        <dbReference type="EMBL" id="MBP2019523.1"/>
    </source>
</evidence>
<dbReference type="SUPFAM" id="SSF46689">
    <property type="entry name" value="Homeodomain-like"/>
    <property type="match status" value="1"/>
</dbReference>
<reference evidence="7 8" key="1">
    <citation type="submission" date="2021-03" db="EMBL/GenBank/DDBJ databases">
        <title>Genomic Encyclopedia of Type Strains, Phase IV (KMG-IV): sequencing the most valuable type-strain genomes for metagenomic binning, comparative biology and taxonomic classification.</title>
        <authorList>
            <person name="Goeker M."/>
        </authorList>
    </citation>
    <scope>NUCLEOTIDE SEQUENCE [LARGE SCALE GENOMIC DNA]</scope>
    <source>
        <strain evidence="7 8">DSM 27138</strain>
    </source>
</reference>
<keyword evidence="4" id="KW-0804">Transcription</keyword>
<name>A0ABS4JVF9_9FIRM</name>
<dbReference type="PRINTS" id="PR00455">
    <property type="entry name" value="HTHTETR"/>
</dbReference>
<dbReference type="InterPro" id="IPR050109">
    <property type="entry name" value="HTH-type_TetR-like_transc_reg"/>
</dbReference>
<dbReference type="Proteomes" id="UP001519289">
    <property type="component" value="Unassembled WGS sequence"/>
</dbReference>
<evidence type="ECO:0000259" key="6">
    <source>
        <dbReference type="PROSITE" id="PS50977"/>
    </source>
</evidence>
<comment type="caution">
    <text evidence="7">The sequence shown here is derived from an EMBL/GenBank/DDBJ whole genome shotgun (WGS) entry which is preliminary data.</text>
</comment>
<evidence type="ECO:0000256" key="5">
    <source>
        <dbReference type="PROSITE-ProRule" id="PRU00335"/>
    </source>
</evidence>
<dbReference type="InterPro" id="IPR036271">
    <property type="entry name" value="Tet_transcr_reg_TetR-rel_C_sf"/>
</dbReference>
<accession>A0ABS4JVF9</accession>
<feature type="DNA-binding region" description="H-T-H motif" evidence="5">
    <location>
        <begin position="33"/>
        <end position="52"/>
    </location>
</feature>
<keyword evidence="3 5" id="KW-0238">DNA-binding</keyword>
<dbReference type="InterPro" id="IPR009057">
    <property type="entry name" value="Homeodomain-like_sf"/>
</dbReference>
<dbReference type="PROSITE" id="PS01081">
    <property type="entry name" value="HTH_TETR_1"/>
    <property type="match status" value="1"/>
</dbReference>
<dbReference type="InterPro" id="IPR039538">
    <property type="entry name" value="BetI_C"/>
</dbReference>
<dbReference type="PROSITE" id="PS50977">
    <property type="entry name" value="HTH_TETR_2"/>
    <property type="match status" value="1"/>
</dbReference>
<dbReference type="EMBL" id="JAGGLG010000030">
    <property type="protein sequence ID" value="MBP2019523.1"/>
    <property type="molecule type" value="Genomic_DNA"/>
</dbReference>
<dbReference type="PANTHER" id="PTHR30055">
    <property type="entry name" value="HTH-TYPE TRANSCRIPTIONAL REGULATOR RUTR"/>
    <property type="match status" value="1"/>
</dbReference>
<dbReference type="SUPFAM" id="SSF48498">
    <property type="entry name" value="Tetracyclin repressor-like, C-terminal domain"/>
    <property type="match status" value="1"/>
</dbReference>
<dbReference type="Pfam" id="PF13977">
    <property type="entry name" value="TetR_C_6"/>
    <property type="match status" value="1"/>
</dbReference>
<evidence type="ECO:0000256" key="1">
    <source>
        <dbReference type="ARBA" id="ARBA00022491"/>
    </source>
</evidence>
<evidence type="ECO:0000313" key="8">
    <source>
        <dbReference type="Proteomes" id="UP001519289"/>
    </source>
</evidence>
<proteinExistence type="predicted"/>
<dbReference type="RefSeq" id="WP_209467632.1">
    <property type="nucleotide sequence ID" value="NZ_JAGGLG010000030.1"/>
</dbReference>
<keyword evidence="1" id="KW-0678">Repressor</keyword>
<evidence type="ECO:0000256" key="4">
    <source>
        <dbReference type="ARBA" id="ARBA00023163"/>
    </source>
</evidence>
<dbReference type="InterPro" id="IPR023772">
    <property type="entry name" value="DNA-bd_HTH_TetR-type_CS"/>
</dbReference>
<keyword evidence="2" id="KW-0805">Transcription regulation</keyword>
<sequence length="203" mass="22555">MPRVSQMHLRRRREAILNAAMEVFVTKGYQVATINDIAQQAGLSVGALYRYFPTKADMLLALVRERLGRAPELFARMAGRAEDPWERLVRCVELFTSALRVRHPGTGRLLLVTLAEAVQDGEVRQGLHDRFAGLVRYVEGIVAEGVASGRFRADVEPRTVAALLLSLADGVAIYWVTGTPEVELNAMRQSLVAMLRAYLLPEP</sequence>
<evidence type="ECO:0000256" key="2">
    <source>
        <dbReference type="ARBA" id="ARBA00023015"/>
    </source>
</evidence>
<dbReference type="Pfam" id="PF00440">
    <property type="entry name" value="TetR_N"/>
    <property type="match status" value="1"/>
</dbReference>
<dbReference type="PANTHER" id="PTHR30055:SF234">
    <property type="entry name" value="HTH-TYPE TRANSCRIPTIONAL REGULATOR BETI"/>
    <property type="match status" value="1"/>
</dbReference>
<gene>
    <name evidence="7" type="ORF">J2Z79_002965</name>
</gene>
<evidence type="ECO:0000256" key="3">
    <source>
        <dbReference type="ARBA" id="ARBA00023125"/>
    </source>
</evidence>
<dbReference type="Gene3D" id="1.10.357.10">
    <property type="entry name" value="Tetracycline Repressor, domain 2"/>
    <property type="match status" value="1"/>
</dbReference>